<evidence type="ECO:0000256" key="1">
    <source>
        <dbReference type="ARBA" id="ARBA00022603"/>
    </source>
</evidence>
<dbReference type="CDD" id="cd02440">
    <property type="entry name" value="AdoMet_MTases"/>
    <property type="match status" value="1"/>
</dbReference>
<dbReference type="GO" id="GO:0032259">
    <property type="term" value="P:methylation"/>
    <property type="evidence" value="ECO:0007669"/>
    <property type="project" value="UniProtKB-KW"/>
</dbReference>
<organism evidence="4 5">
    <name type="scientific">Mycobacterium yunnanensis</name>
    <dbReference type="NCBI Taxonomy" id="368477"/>
    <lineage>
        <taxon>Bacteria</taxon>
        <taxon>Bacillati</taxon>
        <taxon>Actinomycetota</taxon>
        <taxon>Actinomycetes</taxon>
        <taxon>Mycobacteriales</taxon>
        <taxon>Mycobacteriaceae</taxon>
        <taxon>Mycobacterium</taxon>
    </lineage>
</organism>
<dbReference type="SUPFAM" id="SSF53335">
    <property type="entry name" value="S-adenosyl-L-methionine-dependent methyltransferases"/>
    <property type="match status" value="1"/>
</dbReference>
<evidence type="ECO:0000256" key="2">
    <source>
        <dbReference type="ARBA" id="ARBA00022679"/>
    </source>
</evidence>
<keyword evidence="5" id="KW-1185">Reference proteome</keyword>
<keyword evidence="3" id="KW-0949">S-adenosyl-L-methionine</keyword>
<accession>A0A9X2YSA6</accession>
<protein>
    <submittedName>
        <fullName evidence="4">Class I SAM-dependent methyltransferase</fullName>
    </submittedName>
</protein>
<dbReference type="EMBL" id="JACKVK010000020">
    <property type="protein sequence ID" value="MCV7424558.1"/>
    <property type="molecule type" value="Genomic_DNA"/>
</dbReference>
<dbReference type="GO" id="GO:0008171">
    <property type="term" value="F:O-methyltransferase activity"/>
    <property type="evidence" value="ECO:0007669"/>
    <property type="project" value="InterPro"/>
</dbReference>
<sequence>MASTLHTEPVSVVLQRMLTAEEEHDPQAFAATGIEGFPAHLSAERRAELFKDVYMSVSSDGGQLLYLLARATGARTVVEYGTSFGVSTIHLAAAVRDNGGGIVIGTELQHDKALAAQRNFEEAGVSDLVDLRVGDALTTLTEVPGEVDLVLLDGWPDLALPVLRLLEPSLHPGSLILVDDVEMDWGSDVHGPLMAHLSDPSNGYLSVTIPTGDGIALCVKLG</sequence>
<dbReference type="RefSeq" id="WP_263999633.1">
    <property type="nucleotide sequence ID" value="NZ_JACKVK010000020.1"/>
</dbReference>
<dbReference type="Proteomes" id="UP001141629">
    <property type="component" value="Unassembled WGS sequence"/>
</dbReference>
<proteinExistence type="predicted"/>
<reference evidence="4" key="2">
    <citation type="journal article" date="2022" name="BMC Genomics">
        <title>Comparative genome analysis of mycobacteria focusing on tRNA and non-coding RNA.</title>
        <authorList>
            <person name="Behra P.R.K."/>
            <person name="Pettersson B.M.F."/>
            <person name="Ramesh M."/>
            <person name="Das S."/>
            <person name="Dasgupta S."/>
            <person name="Kirsebom L.A."/>
        </authorList>
    </citation>
    <scope>NUCLEOTIDE SEQUENCE</scope>
    <source>
        <strain evidence="4">DSM 44838</strain>
    </source>
</reference>
<reference evidence="4" key="1">
    <citation type="submission" date="2020-07" db="EMBL/GenBank/DDBJ databases">
        <authorList>
            <person name="Pettersson B.M.F."/>
            <person name="Behra P.R.K."/>
            <person name="Ramesh M."/>
            <person name="Das S."/>
            <person name="Dasgupta S."/>
            <person name="Kirsebom L.A."/>
        </authorList>
    </citation>
    <scope>NUCLEOTIDE SEQUENCE</scope>
    <source>
        <strain evidence="4">DSM 44838</strain>
    </source>
</reference>
<comment type="caution">
    <text evidence="4">The sequence shown here is derived from an EMBL/GenBank/DDBJ whole genome shotgun (WGS) entry which is preliminary data.</text>
</comment>
<evidence type="ECO:0000313" key="4">
    <source>
        <dbReference type="EMBL" id="MCV7424558.1"/>
    </source>
</evidence>
<name>A0A9X2YSA6_9MYCO</name>
<dbReference type="AlphaFoldDB" id="A0A9X2YSA6"/>
<dbReference type="Gene3D" id="3.40.50.150">
    <property type="entry name" value="Vaccinia Virus protein VP39"/>
    <property type="match status" value="1"/>
</dbReference>
<evidence type="ECO:0000313" key="5">
    <source>
        <dbReference type="Proteomes" id="UP001141629"/>
    </source>
</evidence>
<dbReference type="PANTHER" id="PTHR43167:SF1">
    <property type="entry name" value="PUTATIVE (AFU_ORTHOLOGUE AFUA_6G01830)-RELATED"/>
    <property type="match status" value="1"/>
</dbReference>
<gene>
    <name evidence="4" type="ORF">H7K45_28855</name>
</gene>
<dbReference type="Pfam" id="PF13578">
    <property type="entry name" value="Methyltransf_24"/>
    <property type="match status" value="1"/>
</dbReference>
<dbReference type="PROSITE" id="PS51682">
    <property type="entry name" value="SAM_OMT_I"/>
    <property type="match status" value="1"/>
</dbReference>
<evidence type="ECO:0000256" key="3">
    <source>
        <dbReference type="ARBA" id="ARBA00022691"/>
    </source>
</evidence>
<dbReference type="InterPro" id="IPR002935">
    <property type="entry name" value="SAM_O-MeTrfase"/>
</dbReference>
<keyword evidence="1 4" id="KW-0489">Methyltransferase</keyword>
<dbReference type="InterPro" id="IPR029063">
    <property type="entry name" value="SAM-dependent_MTases_sf"/>
</dbReference>
<dbReference type="PANTHER" id="PTHR43167">
    <property type="entry name" value="PUTATIVE (AFU_ORTHOLOGUE AFUA_6G01830)-RELATED"/>
    <property type="match status" value="1"/>
</dbReference>
<keyword evidence="2" id="KW-0808">Transferase</keyword>